<dbReference type="SMART" id="SM00895">
    <property type="entry name" value="FCD"/>
    <property type="match status" value="1"/>
</dbReference>
<dbReference type="Pfam" id="PF07729">
    <property type="entry name" value="FCD"/>
    <property type="match status" value="1"/>
</dbReference>
<dbReference type="Proteomes" id="UP001597399">
    <property type="component" value="Unassembled WGS sequence"/>
</dbReference>
<dbReference type="Gene3D" id="1.20.120.530">
    <property type="entry name" value="GntR ligand-binding domain-like"/>
    <property type="match status" value="1"/>
</dbReference>
<name>A0ABW5S092_9BACL</name>
<dbReference type="InterPro" id="IPR011711">
    <property type="entry name" value="GntR_C"/>
</dbReference>
<dbReference type="PANTHER" id="PTHR43537:SF5">
    <property type="entry name" value="UXU OPERON TRANSCRIPTIONAL REGULATOR"/>
    <property type="match status" value="1"/>
</dbReference>
<evidence type="ECO:0000259" key="4">
    <source>
        <dbReference type="PROSITE" id="PS50949"/>
    </source>
</evidence>
<accession>A0ABW5S092</accession>
<keyword evidence="3" id="KW-0804">Transcription</keyword>
<organism evidence="5 6">
    <name type="scientific">Sporolactobacillus shoreicorticis</name>
    <dbReference type="NCBI Taxonomy" id="1923877"/>
    <lineage>
        <taxon>Bacteria</taxon>
        <taxon>Bacillati</taxon>
        <taxon>Bacillota</taxon>
        <taxon>Bacilli</taxon>
        <taxon>Bacillales</taxon>
        <taxon>Sporolactobacillaceae</taxon>
        <taxon>Sporolactobacillus</taxon>
    </lineage>
</organism>
<dbReference type="SMART" id="SM00345">
    <property type="entry name" value="HTH_GNTR"/>
    <property type="match status" value="1"/>
</dbReference>
<dbReference type="InterPro" id="IPR000524">
    <property type="entry name" value="Tscrpt_reg_HTH_GntR"/>
</dbReference>
<feature type="domain" description="HTH gntR-type" evidence="4">
    <location>
        <begin position="4"/>
        <end position="71"/>
    </location>
</feature>
<proteinExistence type="predicted"/>
<dbReference type="SUPFAM" id="SSF48008">
    <property type="entry name" value="GntR ligand-binding domain-like"/>
    <property type="match status" value="1"/>
</dbReference>
<dbReference type="PANTHER" id="PTHR43537">
    <property type="entry name" value="TRANSCRIPTIONAL REGULATOR, GNTR FAMILY"/>
    <property type="match status" value="1"/>
</dbReference>
<keyword evidence="2" id="KW-0238">DNA-binding</keyword>
<dbReference type="InterPro" id="IPR008920">
    <property type="entry name" value="TF_FadR/GntR_C"/>
</dbReference>
<dbReference type="InterPro" id="IPR036388">
    <property type="entry name" value="WH-like_DNA-bd_sf"/>
</dbReference>
<evidence type="ECO:0000256" key="2">
    <source>
        <dbReference type="ARBA" id="ARBA00023125"/>
    </source>
</evidence>
<evidence type="ECO:0000256" key="1">
    <source>
        <dbReference type="ARBA" id="ARBA00023015"/>
    </source>
</evidence>
<comment type="caution">
    <text evidence="5">The sequence shown here is derived from an EMBL/GenBank/DDBJ whole genome shotgun (WGS) entry which is preliminary data.</text>
</comment>
<sequence length="242" mass="29191">MMIVNQQEYAYREIRDRIMNLIYEPGVRISLKQIENDISVGRTPVREALIRLGREGVLETFPQRGTYISKIDLHSAINARYIREHIEQLVVMEATVKLTDDACERFEQIVRQQITFSKKKDHEHFFEKDEDFHRTFYEITDKLEIWDWLQILNTHLNRFRWLRLRVKELQWEKIISQHVNLLKAVSEGDVDEAKFLTSQHLHMMINEKQVLIDQFPDYFIDRSSVSFQMPEDLKLYEQFSEK</sequence>
<dbReference type="SUPFAM" id="SSF46785">
    <property type="entry name" value="Winged helix' DNA-binding domain"/>
    <property type="match status" value="1"/>
</dbReference>
<evidence type="ECO:0000313" key="5">
    <source>
        <dbReference type="EMBL" id="MFD2693129.1"/>
    </source>
</evidence>
<dbReference type="RefSeq" id="WP_253058459.1">
    <property type="nucleotide sequence ID" value="NZ_JAMXWM010000002.1"/>
</dbReference>
<dbReference type="Pfam" id="PF00392">
    <property type="entry name" value="GntR"/>
    <property type="match status" value="1"/>
</dbReference>
<evidence type="ECO:0000256" key="3">
    <source>
        <dbReference type="ARBA" id="ARBA00023163"/>
    </source>
</evidence>
<dbReference type="InterPro" id="IPR036390">
    <property type="entry name" value="WH_DNA-bd_sf"/>
</dbReference>
<dbReference type="PROSITE" id="PS50949">
    <property type="entry name" value="HTH_GNTR"/>
    <property type="match status" value="1"/>
</dbReference>
<dbReference type="EMBL" id="JBHUMQ010000015">
    <property type="protein sequence ID" value="MFD2693129.1"/>
    <property type="molecule type" value="Genomic_DNA"/>
</dbReference>
<reference evidence="6" key="1">
    <citation type="journal article" date="2019" name="Int. J. Syst. Evol. Microbiol.">
        <title>The Global Catalogue of Microorganisms (GCM) 10K type strain sequencing project: providing services to taxonomists for standard genome sequencing and annotation.</title>
        <authorList>
            <consortium name="The Broad Institute Genomics Platform"/>
            <consortium name="The Broad Institute Genome Sequencing Center for Infectious Disease"/>
            <person name="Wu L."/>
            <person name="Ma J."/>
        </authorList>
    </citation>
    <scope>NUCLEOTIDE SEQUENCE [LARGE SCALE GENOMIC DNA]</scope>
    <source>
        <strain evidence="6">TISTR 2466</strain>
    </source>
</reference>
<keyword evidence="1" id="KW-0805">Transcription regulation</keyword>
<dbReference type="Gene3D" id="1.10.10.10">
    <property type="entry name" value="Winged helix-like DNA-binding domain superfamily/Winged helix DNA-binding domain"/>
    <property type="match status" value="1"/>
</dbReference>
<gene>
    <name evidence="5" type="ORF">ACFSUE_05710</name>
</gene>
<keyword evidence="6" id="KW-1185">Reference proteome</keyword>
<protein>
    <submittedName>
        <fullName evidence="5">GntR family transcriptional regulator</fullName>
    </submittedName>
</protein>
<evidence type="ECO:0000313" key="6">
    <source>
        <dbReference type="Proteomes" id="UP001597399"/>
    </source>
</evidence>